<accession>A0A2P2PEV1</accession>
<reference evidence="1" key="1">
    <citation type="submission" date="2018-02" db="EMBL/GenBank/DDBJ databases">
        <title>Rhizophora mucronata_Transcriptome.</title>
        <authorList>
            <person name="Meera S.P."/>
            <person name="Sreeshan A."/>
            <person name="Augustine A."/>
        </authorList>
    </citation>
    <scope>NUCLEOTIDE SEQUENCE</scope>
    <source>
        <tissue evidence="1">Leaf</tissue>
    </source>
</reference>
<dbReference type="AlphaFoldDB" id="A0A2P2PEV1"/>
<proteinExistence type="predicted"/>
<evidence type="ECO:0000313" key="1">
    <source>
        <dbReference type="EMBL" id="MBX53253.1"/>
    </source>
</evidence>
<protein>
    <submittedName>
        <fullName evidence="1">Uncharacterized protein</fullName>
    </submittedName>
</protein>
<organism evidence="1">
    <name type="scientific">Rhizophora mucronata</name>
    <name type="common">Asiatic mangrove</name>
    <dbReference type="NCBI Taxonomy" id="61149"/>
    <lineage>
        <taxon>Eukaryota</taxon>
        <taxon>Viridiplantae</taxon>
        <taxon>Streptophyta</taxon>
        <taxon>Embryophyta</taxon>
        <taxon>Tracheophyta</taxon>
        <taxon>Spermatophyta</taxon>
        <taxon>Magnoliopsida</taxon>
        <taxon>eudicotyledons</taxon>
        <taxon>Gunneridae</taxon>
        <taxon>Pentapetalae</taxon>
        <taxon>rosids</taxon>
        <taxon>fabids</taxon>
        <taxon>Malpighiales</taxon>
        <taxon>Rhizophoraceae</taxon>
        <taxon>Rhizophora</taxon>
    </lineage>
</organism>
<dbReference type="EMBL" id="GGEC01072769">
    <property type="protein sequence ID" value="MBX53253.1"/>
    <property type="molecule type" value="Transcribed_RNA"/>
</dbReference>
<sequence>MILADFQKFQQLPHDVFMYHQTLESSSHPQNLNATLFMKLKHQNQNQ</sequence>
<name>A0A2P2PEV1_RHIMU</name>